<dbReference type="PROSITE" id="PS50977">
    <property type="entry name" value="HTH_TETR_2"/>
    <property type="match status" value="1"/>
</dbReference>
<keyword evidence="7" id="KW-1185">Reference proteome</keyword>
<dbReference type="GO" id="GO:0046912">
    <property type="term" value="F:acyltransferase activity, acyl groups converted into alkyl on transfer"/>
    <property type="evidence" value="ECO:0007669"/>
    <property type="project" value="InterPro"/>
</dbReference>
<dbReference type="PANTHER" id="PTHR30055:SF234">
    <property type="entry name" value="HTH-TYPE TRANSCRIPTIONAL REGULATOR BETI"/>
    <property type="match status" value="1"/>
</dbReference>
<evidence type="ECO:0000256" key="4">
    <source>
        <dbReference type="PROSITE-ProRule" id="PRU00335"/>
    </source>
</evidence>
<feature type="DNA-binding region" description="H-T-H motif" evidence="4">
    <location>
        <begin position="15"/>
        <end position="34"/>
    </location>
</feature>
<accession>A0A5M3WPX6</accession>
<protein>
    <submittedName>
        <fullName evidence="6">TetR family transcriptional regulator</fullName>
    </submittedName>
</protein>
<dbReference type="InterPro" id="IPR036969">
    <property type="entry name" value="Citrate_synthase_sf"/>
</dbReference>
<organism evidence="6 7">
    <name type="scientific">Acrocarpospora macrocephala</name>
    <dbReference type="NCBI Taxonomy" id="150177"/>
    <lineage>
        <taxon>Bacteria</taxon>
        <taxon>Bacillati</taxon>
        <taxon>Actinomycetota</taxon>
        <taxon>Actinomycetes</taxon>
        <taxon>Streptosporangiales</taxon>
        <taxon>Streptosporangiaceae</taxon>
        <taxon>Acrocarpospora</taxon>
    </lineage>
</organism>
<feature type="domain" description="HTH tetR-type" evidence="5">
    <location>
        <begin position="1"/>
        <end position="52"/>
    </location>
</feature>
<evidence type="ECO:0000313" key="6">
    <source>
        <dbReference type="EMBL" id="GES10192.1"/>
    </source>
</evidence>
<dbReference type="Pfam" id="PF17754">
    <property type="entry name" value="TetR_C_14"/>
    <property type="match status" value="1"/>
</dbReference>
<reference evidence="6 7" key="1">
    <citation type="submission" date="2019-10" db="EMBL/GenBank/DDBJ databases">
        <title>Whole genome shotgun sequence of Acrocarpospora macrocephala NBRC 16266.</title>
        <authorList>
            <person name="Ichikawa N."/>
            <person name="Kimura A."/>
            <person name="Kitahashi Y."/>
            <person name="Komaki H."/>
            <person name="Oguchi A."/>
        </authorList>
    </citation>
    <scope>NUCLEOTIDE SEQUENCE [LARGE SCALE GENOMIC DNA]</scope>
    <source>
        <strain evidence="6 7">NBRC 16266</strain>
    </source>
</reference>
<dbReference type="PANTHER" id="PTHR30055">
    <property type="entry name" value="HTH-TYPE TRANSCRIPTIONAL REGULATOR RUTR"/>
    <property type="match status" value="1"/>
</dbReference>
<evidence type="ECO:0000259" key="5">
    <source>
        <dbReference type="PROSITE" id="PS50977"/>
    </source>
</evidence>
<gene>
    <name evidence="6" type="ORF">Amac_037890</name>
</gene>
<evidence type="ECO:0000256" key="2">
    <source>
        <dbReference type="ARBA" id="ARBA00023125"/>
    </source>
</evidence>
<dbReference type="GO" id="GO:0003700">
    <property type="term" value="F:DNA-binding transcription factor activity"/>
    <property type="evidence" value="ECO:0007669"/>
    <property type="project" value="TreeGrafter"/>
</dbReference>
<sequence>MALRLFAERGYDAVTINEIAATAEVAKVTLFKYFPSKESLVLQGVAEDDLAQIVSSRPTGQSPLTALRTHYLAQEHGRDGIREGDDCLDQDEGARKQQDQAREALITRMRVIFDNPALSSAANELHYRQRQALAHVLAQDHDELTATLMAAQITASILTIQETFYRRLVAGASLAEAGGKLGSDVELAFNLLEHGLDQPEGR</sequence>
<keyword evidence="3" id="KW-0804">Transcription</keyword>
<dbReference type="RefSeq" id="WP_246268454.1">
    <property type="nucleotide sequence ID" value="NZ_BAAAHL010000055.1"/>
</dbReference>
<dbReference type="SUPFAM" id="SSF48256">
    <property type="entry name" value="Citrate synthase"/>
    <property type="match status" value="1"/>
</dbReference>
<dbReference type="Pfam" id="PF00440">
    <property type="entry name" value="TetR_N"/>
    <property type="match status" value="1"/>
</dbReference>
<keyword evidence="2 4" id="KW-0238">DNA-binding</keyword>
<dbReference type="Gene3D" id="1.10.357.10">
    <property type="entry name" value="Tetracycline Repressor, domain 2"/>
    <property type="match status" value="1"/>
</dbReference>
<dbReference type="AlphaFoldDB" id="A0A5M3WPX6"/>
<dbReference type="Proteomes" id="UP000331127">
    <property type="component" value="Unassembled WGS sequence"/>
</dbReference>
<dbReference type="InterPro" id="IPR041347">
    <property type="entry name" value="MftR_C"/>
</dbReference>
<dbReference type="InterPro" id="IPR050109">
    <property type="entry name" value="HTH-type_TetR-like_transc_reg"/>
</dbReference>
<evidence type="ECO:0000256" key="1">
    <source>
        <dbReference type="ARBA" id="ARBA00023015"/>
    </source>
</evidence>
<proteinExistence type="predicted"/>
<dbReference type="InterPro" id="IPR009057">
    <property type="entry name" value="Homeodomain-like_sf"/>
</dbReference>
<comment type="caution">
    <text evidence="6">The sequence shown here is derived from an EMBL/GenBank/DDBJ whole genome shotgun (WGS) entry which is preliminary data.</text>
</comment>
<dbReference type="Gene3D" id="1.10.10.60">
    <property type="entry name" value="Homeodomain-like"/>
    <property type="match status" value="1"/>
</dbReference>
<dbReference type="SUPFAM" id="SSF46689">
    <property type="entry name" value="Homeodomain-like"/>
    <property type="match status" value="1"/>
</dbReference>
<dbReference type="EMBL" id="BLAE01000019">
    <property type="protein sequence ID" value="GES10192.1"/>
    <property type="molecule type" value="Genomic_DNA"/>
</dbReference>
<evidence type="ECO:0000256" key="3">
    <source>
        <dbReference type="ARBA" id="ARBA00023163"/>
    </source>
</evidence>
<keyword evidence="1" id="KW-0805">Transcription regulation</keyword>
<dbReference type="InterPro" id="IPR001647">
    <property type="entry name" value="HTH_TetR"/>
</dbReference>
<dbReference type="GO" id="GO:0000976">
    <property type="term" value="F:transcription cis-regulatory region binding"/>
    <property type="evidence" value="ECO:0007669"/>
    <property type="project" value="TreeGrafter"/>
</dbReference>
<name>A0A5M3WPX6_9ACTN</name>
<evidence type="ECO:0000313" key="7">
    <source>
        <dbReference type="Proteomes" id="UP000331127"/>
    </source>
</evidence>